<dbReference type="InterPro" id="IPR025455">
    <property type="entry name" value="DUF4276"/>
</dbReference>
<sequence>MNNIEVYVIVEGQTEQTFIREILAPYLSYKRIYLYPALIGKPGHKGGNIRFERAVSDIGKLLKQRYHIYVSTMFDFFRIEPDWPGRKIIQSSDSALEKARKLEYHTWLAMIKKYPDQNGEKRFIPYISMHEFEALLFSDTNTLAKIIQADYSKLENIIHECGEPEEINDNEQTAPSKRLQTLCYKKYRKVAMGKIIADNIGITTIRKKCPHFNEWLSKLELLTEM</sequence>
<organism evidence="1 2">
    <name type="scientific">Candidatus Magnetoglobus multicellularis str. Araruama</name>
    <dbReference type="NCBI Taxonomy" id="890399"/>
    <lineage>
        <taxon>Bacteria</taxon>
        <taxon>Pseudomonadati</taxon>
        <taxon>Thermodesulfobacteriota</taxon>
        <taxon>Desulfobacteria</taxon>
        <taxon>Desulfobacterales</taxon>
        <taxon>Desulfobacteraceae</taxon>
        <taxon>Candidatus Magnetoglobus</taxon>
    </lineage>
</organism>
<comment type="caution">
    <text evidence="1">The sequence shown here is derived from an EMBL/GenBank/DDBJ whole genome shotgun (WGS) entry which is preliminary data.</text>
</comment>
<dbReference type="AlphaFoldDB" id="A0A1V1P8V7"/>
<gene>
    <name evidence="1" type="ORF">OMM_02654</name>
</gene>
<proteinExistence type="predicted"/>
<dbReference type="Pfam" id="PF14103">
    <property type="entry name" value="DUF4276"/>
    <property type="match status" value="1"/>
</dbReference>
<evidence type="ECO:0000313" key="2">
    <source>
        <dbReference type="Proteomes" id="UP000189670"/>
    </source>
</evidence>
<protein>
    <submittedName>
        <fullName evidence="1">ATPase</fullName>
    </submittedName>
</protein>
<name>A0A1V1P8V7_9BACT</name>
<evidence type="ECO:0000313" key="1">
    <source>
        <dbReference type="EMBL" id="ETR71214.1"/>
    </source>
</evidence>
<reference evidence="2" key="1">
    <citation type="submission" date="2012-11" db="EMBL/GenBank/DDBJ databases">
        <authorList>
            <person name="Lucero-Rivera Y.E."/>
            <person name="Tovar-Ramirez D."/>
        </authorList>
    </citation>
    <scope>NUCLEOTIDE SEQUENCE [LARGE SCALE GENOMIC DNA]</scope>
    <source>
        <strain evidence="2">Araruama</strain>
    </source>
</reference>
<dbReference type="EMBL" id="ATBP01000303">
    <property type="protein sequence ID" value="ETR71214.1"/>
    <property type="molecule type" value="Genomic_DNA"/>
</dbReference>
<dbReference type="Proteomes" id="UP000189670">
    <property type="component" value="Unassembled WGS sequence"/>
</dbReference>
<accession>A0A1V1P8V7</accession>